<feature type="region of interest" description="Disordered" evidence="1">
    <location>
        <begin position="1"/>
        <end position="20"/>
    </location>
</feature>
<keyword evidence="3" id="KW-1185">Reference proteome</keyword>
<evidence type="ECO:0000313" key="3">
    <source>
        <dbReference type="Proteomes" id="UP001151760"/>
    </source>
</evidence>
<comment type="caution">
    <text evidence="2">The sequence shown here is derived from an EMBL/GenBank/DDBJ whole genome shotgun (WGS) entry which is preliminary data.</text>
</comment>
<gene>
    <name evidence="2" type="ORF">Tco_1030243</name>
</gene>
<sequence length="245" mass="27114">MTKEDPIAQHPLIQQDPPLRMKFPNIPKSFDCLRIIESKSKVRSSRNKPVVAKVKANSSTPRISPDVAELKDMVKALLIDKKNQTQAPAPVKAAEESCVTCGGTHSYRNCPATDGNVYRDNIQEPKSKLAKSNDQFNGHAFQIWGKSPKPASTSGSGSLPSNTITNPEGILIGYNHPSGVAYQGPMIPTTSSSPKVVEREPSAPMPNLKPSFPYPLRCKDEMRYEKANDQIEKFYEIFKDLSFKI</sequence>
<protein>
    <recommendedName>
        <fullName evidence="4">Reverse transcriptase domain-containing protein</fullName>
    </recommendedName>
</protein>
<accession>A0ABQ5G7X3</accession>
<feature type="region of interest" description="Disordered" evidence="1">
    <location>
        <begin position="190"/>
        <end position="209"/>
    </location>
</feature>
<dbReference type="Proteomes" id="UP001151760">
    <property type="component" value="Unassembled WGS sequence"/>
</dbReference>
<evidence type="ECO:0008006" key="4">
    <source>
        <dbReference type="Google" id="ProtNLM"/>
    </source>
</evidence>
<name>A0ABQ5G7X3_9ASTR</name>
<proteinExistence type="predicted"/>
<dbReference type="EMBL" id="BQNB010018127">
    <property type="protein sequence ID" value="GJT70957.1"/>
    <property type="molecule type" value="Genomic_DNA"/>
</dbReference>
<organism evidence="2 3">
    <name type="scientific">Tanacetum coccineum</name>
    <dbReference type="NCBI Taxonomy" id="301880"/>
    <lineage>
        <taxon>Eukaryota</taxon>
        <taxon>Viridiplantae</taxon>
        <taxon>Streptophyta</taxon>
        <taxon>Embryophyta</taxon>
        <taxon>Tracheophyta</taxon>
        <taxon>Spermatophyta</taxon>
        <taxon>Magnoliopsida</taxon>
        <taxon>eudicotyledons</taxon>
        <taxon>Gunneridae</taxon>
        <taxon>Pentapetalae</taxon>
        <taxon>asterids</taxon>
        <taxon>campanulids</taxon>
        <taxon>Asterales</taxon>
        <taxon>Asteraceae</taxon>
        <taxon>Asteroideae</taxon>
        <taxon>Anthemideae</taxon>
        <taxon>Anthemidinae</taxon>
        <taxon>Tanacetum</taxon>
    </lineage>
</organism>
<evidence type="ECO:0000256" key="1">
    <source>
        <dbReference type="SAM" id="MobiDB-lite"/>
    </source>
</evidence>
<reference evidence="2" key="1">
    <citation type="journal article" date="2022" name="Int. J. Mol. Sci.">
        <title>Draft Genome of Tanacetum Coccineum: Genomic Comparison of Closely Related Tanacetum-Family Plants.</title>
        <authorList>
            <person name="Yamashiro T."/>
            <person name="Shiraishi A."/>
            <person name="Nakayama K."/>
            <person name="Satake H."/>
        </authorList>
    </citation>
    <scope>NUCLEOTIDE SEQUENCE</scope>
</reference>
<evidence type="ECO:0000313" key="2">
    <source>
        <dbReference type="EMBL" id="GJT70957.1"/>
    </source>
</evidence>
<reference evidence="2" key="2">
    <citation type="submission" date="2022-01" db="EMBL/GenBank/DDBJ databases">
        <authorList>
            <person name="Yamashiro T."/>
            <person name="Shiraishi A."/>
            <person name="Satake H."/>
            <person name="Nakayama K."/>
        </authorList>
    </citation>
    <scope>NUCLEOTIDE SEQUENCE</scope>
</reference>